<feature type="compositionally biased region" description="Basic and acidic residues" evidence="1">
    <location>
        <begin position="22"/>
        <end position="37"/>
    </location>
</feature>
<evidence type="ECO:0000256" key="1">
    <source>
        <dbReference type="SAM" id="MobiDB-lite"/>
    </source>
</evidence>
<organism evidence="3 5">
    <name type="scientific">Rotaria magnacalcarata</name>
    <dbReference type="NCBI Taxonomy" id="392030"/>
    <lineage>
        <taxon>Eukaryota</taxon>
        <taxon>Metazoa</taxon>
        <taxon>Spiralia</taxon>
        <taxon>Gnathifera</taxon>
        <taxon>Rotifera</taxon>
        <taxon>Eurotatoria</taxon>
        <taxon>Bdelloidea</taxon>
        <taxon>Philodinida</taxon>
        <taxon>Philodinidae</taxon>
        <taxon>Rotaria</taxon>
    </lineage>
</organism>
<dbReference type="AlphaFoldDB" id="A0A8S2RWV4"/>
<protein>
    <submittedName>
        <fullName evidence="3">Uncharacterized protein</fullName>
    </submittedName>
</protein>
<feature type="non-terminal residue" evidence="3">
    <location>
        <position position="37"/>
    </location>
</feature>
<dbReference type="Proteomes" id="UP000676336">
    <property type="component" value="Unassembled WGS sequence"/>
</dbReference>
<evidence type="ECO:0000313" key="5">
    <source>
        <dbReference type="Proteomes" id="UP000681720"/>
    </source>
</evidence>
<sequence>MCLGQVEINQSSQSQSAFQPKLNEENNSVEREHVLQR</sequence>
<evidence type="ECO:0000313" key="4">
    <source>
        <dbReference type="EMBL" id="CAF5171644.1"/>
    </source>
</evidence>
<gene>
    <name evidence="4" type="ORF">BYL167_LOCUS77418</name>
    <name evidence="3" type="ORF">GIL414_LOCUS20914</name>
    <name evidence="2" type="ORF">SMN809_LOCUS20471</name>
</gene>
<dbReference type="Proteomes" id="UP000681967">
    <property type="component" value="Unassembled WGS sequence"/>
</dbReference>
<dbReference type="Proteomes" id="UP000681720">
    <property type="component" value="Unassembled WGS sequence"/>
</dbReference>
<feature type="region of interest" description="Disordered" evidence="1">
    <location>
        <begin position="1"/>
        <end position="37"/>
    </location>
</feature>
<proteinExistence type="predicted"/>
<comment type="caution">
    <text evidence="3">The sequence shown here is derived from an EMBL/GenBank/DDBJ whole genome shotgun (WGS) entry which is preliminary data.</text>
</comment>
<evidence type="ECO:0000313" key="2">
    <source>
        <dbReference type="EMBL" id="CAF4167949.1"/>
    </source>
</evidence>
<name>A0A8S2RWV4_9BILA</name>
<reference evidence="3" key="1">
    <citation type="submission" date="2021-02" db="EMBL/GenBank/DDBJ databases">
        <authorList>
            <person name="Nowell W R."/>
        </authorList>
    </citation>
    <scope>NUCLEOTIDE SEQUENCE</scope>
</reference>
<feature type="compositionally biased region" description="Polar residues" evidence="1">
    <location>
        <begin position="7"/>
        <end position="18"/>
    </location>
</feature>
<dbReference type="EMBL" id="CAJOBI010012879">
    <property type="protein sequence ID" value="CAF4167949.1"/>
    <property type="molecule type" value="Genomic_DNA"/>
</dbReference>
<dbReference type="EMBL" id="CAJOBJ010015827">
    <property type="protein sequence ID" value="CAF4183999.1"/>
    <property type="molecule type" value="Genomic_DNA"/>
</dbReference>
<dbReference type="EMBL" id="CAJOBH010281930">
    <property type="protein sequence ID" value="CAF5171644.1"/>
    <property type="molecule type" value="Genomic_DNA"/>
</dbReference>
<evidence type="ECO:0000313" key="3">
    <source>
        <dbReference type="EMBL" id="CAF4183999.1"/>
    </source>
</evidence>
<accession>A0A8S2RWV4</accession>